<keyword evidence="5" id="KW-1185">Reference proteome</keyword>
<organism evidence="4 5">
    <name type="scientific">Kitasatospora paranensis</name>
    <dbReference type="NCBI Taxonomy" id="258053"/>
    <lineage>
        <taxon>Bacteria</taxon>
        <taxon>Bacillati</taxon>
        <taxon>Actinomycetota</taxon>
        <taxon>Actinomycetes</taxon>
        <taxon>Kitasatosporales</taxon>
        <taxon>Streptomycetaceae</taxon>
        <taxon>Kitasatospora</taxon>
    </lineage>
</organism>
<evidence type="ECO:0000313" key="5">
    <source>
        <dbReference type="Proteomes" id="UP001596435"/>
    </source>
</evidence>
<feature type="domain" description="Orc1-like AAA ATPase" evidence="3">
    <location>
        <begin position="7"/>
        <end position="131"/>
    </location>
</feature>
<accession>A0ABW2G6T7</accession>
<dbReference type="InterPro" id="IPR041664">
    <property type="entry name" value="AAA_16"/>
</dbReference>
<dbReference type="InterPro" id="IPR011990">
    <property type="entry name" value="TPR-like_helical_dom_sf"/>
</dbReference>
<comment type="caution">
    <text evidence="4">The sequence shown here is derived from an EMBL/GenBank/DDBJ whole genome shotgun (WGS) entry which is preliminary data.</text>
</comment>
<reference evidence="5" key="1">
    <citation type="journal article" date="2019" name="Int. J. Syst. Evol. Microbiol.">
        <title>The Global Catalogue of Microorganisms (GCM) 10K type strain sequencing project: providing services to taxonomists for standard genome sequencing and annotation.</title>
        <authorList>
            <consortium name="The Broad Institute Genomics Platform"/>
            <consortium name="The Broad Institute Genome Sequencing Center for Infectious Disease"/>
            <person name="Wu L."/>
            <person name="Ma J."/>
        </authorList>
    </citation>
    <scope>NUCLEOTIDE SEQUENCE [LARGE SCALE GENOMIC DNA]</scope>
    <source>
        <strain evidence="5">CGMCC 1.12859</strain>
    </source>
</reference>
<sequence>MAEVNGRSGAVGLVKVTGDAGAGKTAVLAEFARTARATEAIVLNGRAREEWAETPFSTVADAFDEQGERRLAAQGDHAGPSSGRVVRALLDTLPAGPLVLILDDLHVADARSLDALADLLRRPPRPDMLFVLGYRDRQTTTGLLRALGGRSEQMFVEHLHLEPLLEQDYDELLAGAATAFARRTLHRESGGNPAYLKVLLAEQAEHPVPLDGGRTDQPSRVGGYAALAHELAPLCPETRAVAETAAVVGDEFEVGLVAELLGRTPTLVLRAIGELLRRDLVRPVIPGQYFTFRHPVVRRAVYHGSELSWRVGVHAQVDTVLCARGASSLERAPHVEQCIEYGDLDGLGLLESAARAASLNEPETASAWLSTALRTLPRHQRHDARRARLTLRLAEAQATSGRLPQARELMHEALGMLPTDDVAEHAIAVASVARVQRLLGRPEETAAMLHRELEAVGDDPTPACAMLRFELSTGRLHGGDPDGGYRWAQEVLVIAERLRHRPLEASALGVMAMAASASGRPHPALEHHARATAILDSMLDSELAQSLDAAVWIGWSGVLLERWNDALRHFHKGAEFATRSGSLLFLPQLLAGQAFVLRDRGRLPEAHAAAEQAVHLAELSGSPEALVNSRAMLAYVDLARGRLEEALESAGRASVQPPRSAGGWKETLALRILSEAKLLNGDAEGCLALVAQAGGPELPAADAGSRVAWYELLTRAELEAGREAAGAGWEIRAVAAATA</sequence>
<dbReference type="PANTHER" id="PTHR16305:SF35">
    <property type="entry name" value="TRANSCRIPTIONAL ACTIVATOR DOMAIN"/>
    <property type="match status" value="1"/>
</dbReference>
<evidence type="ECO:0000313" key="4">
    <source>
        <dbReference type="EMBL" id="MFC7184243.1"/>
    </source>
</evidence>
<dbReference type="Gene3D" id="1.25.40.10">
    <property type="entry name" value="Tetratricopeptide repeat domain"/>
    <property type="match status" value="2"/>
</dbReference>
<dbReference type="SUPFAM" id="SSF52540">
    <property type="entry name" value="P-loop containing nucleoside triphosphate hydrolases"/>
    <property type="match status" value="1"/>
</dbReference>
<evidence type="ECO:0000259" key="3">
    <source>
        <dbReference type="Pfam" id="PF13191"/>
    </source>
</evidence>
<dbReference type="SUPFAM" id="SSF48452">
    <property type="entry name" value="TPR-like"/>
    <property type="match status" value="3"/>
</dbReference>
<dbReference type="Proteomes" id="UP001596435">
    <property type="component" value="Unassembled WGS sequence"/>
</dbReference>
<feature type="non-terminal residue" evidence="4">
    <location>
        <position position="739"/>
    </location>
</feature>
<dbReference type="Pfam" id="PF13191">
    <property type="entry name" value="AAA_16"/>
    <property type="match status" value="1"/>
</dbReference>
<dbReference type="InterPro" id="IPR027417">
    <property type="entry name" value="P-loop_NTPase"/>
</dbReference>
<gene>
    <name evidence="4" type="ORF">ACFQMG_32300</name>
</gene>
<protein>
    <submittedName>
        <fullName evidence="4">AAA family ATPase</fullName>
    </submittedName>
</protein>
<keyword evidence="2" id="KW-0067">ATP-binding</keyword>
<dbReference type="RefSeq" id="WP_380232670.1">
    <property type="nucleotide sequence ID" value="NZ_JBHTAJ010000094.1"/>
</dbReference>
<dbReference type="EMBL" id="JBHTAJ010000094">
    <property type="protein sequence ID" value="MFC7184243.1"/>
    <property type="molecule type" value="Genomic_DNA"/>
</dbReference>
<evidence type="ECO:0000256" key="2">
    <source>
        <dbReference type="ARBA" id="ARBA00022840"/>
    </source>
</evidence>
<name>A0ABW2G6T7_9ACTN</name>
<evidence type="ECO:0000256" key="1">
    <source>
        <dbReference type="ARBA" id="ARBA00022741"/>
    </source>
</evidence>
<keyword evidence="1" id="KW-0547">Nucleotide-binding</keyword>
<dbReference type="PANTHER" id="PTHR16305">
    <property type="entry name" value="TESTICULAR SOLUBLE ADENYLYL CYCLASE"/>
    <property type="match status" value="1"/>
</dbReference>
<proteinExistence type="predicted"/>